<dbReference type="PANTHER" id="PTHR47186">
    <property type="entry name" value="LEUCINE-RICH REPEAT-CONTAINING PROTEIN 57"/>
    <property type="match status" value="1"/>
</dbReference>
<comment type="caution">
    <text evidence="1">The sequence shown here is derived from an EMBL/GenBank/DDBJ whole genome shotgun (WGS) entry which is preliminary data.</text>
</comment>
<sequence>MSQFIESLPDYFNAVKNSDGFPEKFINDLFLIGKCSADTDCVKEIRQLLKQHANQDIQNAFKCRKKLIKGEKEPDMRDVFCVLCEYASLSAELDVDYLYARLGHTIIDIRASQPLEALCEQPELLARFPSVTFLAIEEVPFCGQQLPESIGSLPLLEKLNIEGDYKTLPKSIEKLKKLQEFKIDSVPLESLDLDFRQLTNLSSLTWYDTPICGAELFDLPAGLTKIDLALVPDLQRLGTNLDKLPQLQHLKISCCPQLASIDEQLTLANLNKLTLWKNPLLSSIHANTVLGNQKTSFTNDIDIRFAPKIYEDITRLKIQEKKLLALVCEHAACFPHLKELHLGYARDLTGIRFPFGAFSQLESIWGADFGDDGFWDELPLCQSLKNLSFNSTNSETIPESFKKIAALDSLSIINGQKLTIDASLLPRNIKKLEIDRCHRLIAPTRLLTLDELILSHCPVDNERQLFSNISTAVMKYYPDDDTPDAGEALSQYLPQPERLTSFTTRLATAKIADLLMHCPNLASLNIDPAQVETETEREDGYADPRETLPSLNCPAVTQLTSLELHHTDVVTLGPLLTSSPKLETVKLNKFDDFPANVSLPRLKTLLISRSDLKTLASLDAPALETLKLALCYEFGLEATKALVKYTRLHHLKLMGMHKSLDHFPMELKALPLKRLSLRGGDIKVIPDFIGEFTELDTLSLEDFVTESLPESMLALEKLERLSIDCCKFLKPIPPSFRKLKLKVLCYTISKFSGFNMNPKLYQNLLTPNYTEQTKYLDD</sequence>
<dbReference type="Gene3D" id="3.80.10.10">
    <property type="entry name" value="Ribonuclease Inhibitor"/>
    <property type="match status" value="3"/>
</dbReference>
<evidence type="ECO:0008006" key="3">
    <source>
        <dbReference type="Google" id="ProtNLM"/>
    </source>
</evidence>
<keyword evidence="2" id="KW-1185">Reference proteome</keyword>
<protein>
    <recommendedName>
        <fullName evidence="3">Leucine-rich repeat domain-containing protein</fullName>
    </recommendedName>
</protein>
<proteinExistence type="predicted"/>
<dbReference type="EMBL" id="BMKO01000003">
    <property type="protein sequence ID" value="GGE77230.1"/>
    <property type="molecule type" value="Genomic_DNA"/>
</dbReference>
<gene>
    <name evidence="1" type="ORF">GCM10011520_17200</name>
</gene>
<organism evidence="1 2">
    <name type="scientific">Shewanella carassii</name>
    <dbReference type="NCBI Taxonomy" id="1987584"/>
    <lineage>
        <taxon>Bacteria</taxon>
        <taxon>Pseudomonadati</taxon>
        <taxon>Pseudomonadota</taxon>
        <taxon>Gammaproteobacteria</taxon>
        <taxon>Alteromonadales</taxon>
        <taxon>Shewanellaceae</taxon>
        <taxon>Shewanella</taxon>
    </lineage>
</organism>
<reference evidence="2" key="1">
    <citation type="journal article" date="2019" name="Int. J. Syst. Evol. Microbiol.">
        <title>The Global Catalogue of Microorganisms (GCM) 10K type strain sequencing project: providing services to taxonomists for standard genome sequencing and annotation.</title>
        <authorList>
            <consortium name="The Broad Institute Genomics Platform"/>
            <consortium name="The Broad Institute Genome Sequencing Center for Infectious Disease"/>
            <person name="Wu L."/>
            <person name="Ma J."/>
        </authorList>
    </citation>
    <scope>NUCLEOTIDE SEQUENCE [LARGE SCALE GENOMIC DNA]</scope>
    <source>
        <strain evidence="2">CGMCC 1.16033</strain>
    </source>
</reference>
<dbReference type="PANTHER" id="PTHR47186:SF3">
    <property type="entry name" value="OS09G0267800 PROTEIN"/>
    <property type="match status" value="1"/>
</dbReference>
<dbReference type="SUPFAM" id="SSF52058">
    <property type="entry name" value="L domain-like"/>
    <property type="match status" value="2"/>
</dbReference>
<dbReference type="InterPro" id="IPR032675">
    <property type="entry name" value="LRR_dom_sf"/>
</dbReference>
<name>A0ABQ1T3L8_9GAMM</name>
<dbReference type="RefSeq" id="WP_100142894.1">
    <property type="nucleotide sequence ID" value="NZ_BMKO01000003.1"/>
</dbReference>
<evidence type="ECO:0000313" key="1">
    <source>
        <dbReference type="EMBL" id="GGE77230.1"/>
    </source>
</evidence>
<accession>A0ABQ1T3L8</accession>
<evidence type="ECO:0000313" key="2">
    <source>
        <dbReference type="Proteomes" id="UP000606498"/>
    </source>
</evidence>
<dbReference type="Proteomes" id="UP000606498">
    <property type="component" value="Unassembled WGS sequence"/>
</dbReference>